<dbReference type="AlphaFoldDB" id="X1RZA0"/>
<feature type="transmembrane region" description="Helical" evidence="1">
    <location>
        <begin position="37"/>
        <end position="56"/>
    </location>
</feature>
<keyword evidence="1" id="KW-1133">Transmembrane helix</keyword>
<feature type="transmembrane region" description="Helical" evidence="1">
    <location>
        <begin position="12"/>
        <end position="31"/>
    </location>
</feature>
<comment type="caution">
    <text evidence="2">The sequence shown here is derived from an EMBL/GenBank/DDBJ whole genome shotgun (WGS) entry which is preliminary data.</text>
</comment>
<organism evidence="2">
    <name type="scientific">marine sediment metagenome</name>
    <dbReference type="NCBI Taxonomy" id="412755"/>
    <lineage>
        <taxon>unclassified sequences</taxon>
        <taxon>metagenomes</taxon>
        <taxon>ecological metagenomes</taxon>
    </lineage>
</organism>
<dbReference type="EMBL" id="BARW01001125">
    <property type="protein sequence ID" value="GAI72256.1"/>
    <property type="molecule type" value="Genomic_DNA"/>
</dbReference>
<accession>X1RZA0</accession>
<protein>
    <submittedName>
        <fullName evidence="2">Uncharacterized protein</fullName>
    </submittedName>
</protein>
<gene>
    <name evidence="2" type="ORF">S12H4_03840</name>
</gene>
<keyword evidence="1" id="KW-0472">Membrane</keyword>
<evidence type="ECO:0000256" key="1">
    <source>
        <dbReference type="SAM" id="Phobius"/>
    </source>
</evidence>
<evidence type="ECO:0000313" key="2">
    <source>
        <dbReference type="EMBL" id="GAI72256.1"/>
    </source>
</evidence>
<reference evidence="2" key="1">
    <citation type="journal article" date="2014" name="Front. Microbiol.">
        <title>High frequency of phylogenetically diverse reductive dehalogenase-homologous genes in deep subseafloor sedimentary metagenomes.</title>
        <authorList>
            <person name="Kawai M."/>
            <person name="Futagami T."/>
            <person name="Toyoda A."/>
            <person name="Takaki Y."/>
            <person name="Nishi S."/>
            <person name="Hori S."/>
            <person name="Arai W."/>
            <person name="Tsubouchi T."/>
            <person name="Morono Y."/>
            <person name="Uchiyama I."/>
            <person name="Ito T."/>
            <person name="Fujiyama A."/>
            <person name="Inagaki F."/>
            <person name="Takami H."/>
        </authorList>
    </citation>
    <scope>NUCLEOTIDE SEQUENCE</scope>
    <source>
        <strain evidence="2">Expedition CK06-06</strain>
    </source>
</reference>
<proteinExistence type="predicted"/>
<name>X1RZA0_9ZZZZ</name>
<sequence length="66" mass="7445">MTKFWELFKSSVVLQFSLAVIVTLTVCALYLQGRAVPLELIGAWMLILGFVFGQKVQQSINQNRAK</sequence>
<keyword evidence="1" id="KW-0812">Transmembrane</keyword>